<dbReference type="EMBL" id="JBHSWE010000001">
    <property type="protein sequence ID" value="MFC6672312.1"/>
    <property type="molecule type" value="Genomic_DNA"/>
</dbReference>
<dbReference type="RefSeq" id="WP_379910759.1">
    <property type="nucleotide sequence ID" value="NZ_JBHSWE010000001.1"/>
</dbReference>
<evidence type="ECO:0000313" key="1">
    <source>
        <dbReference type="EMBL" id="MFC6672312.1"/>
    </source>
</evidence>
<reference evidence="2" key="1">
    <citation type="journal article" date="2019" name="Int. J. Syst. Evol. Microbiol.">
        <title>The Global Catalogue of Microorganisms (GCM) 10K type strain sequencing project: providing services to taxonomists for standard genome sequencing and annotation.</title>
        <authorList>
            <consortium name="The Broad Institute Genomics Platform"/>
            <consortium name="The Broad Institute Genome Sequencing Center for Infectious Disease"/>
            <person name="Wu L."/>
            <person name="Ma J."/>
        </authorList>
    </citation>
    <scope>NUCLEOTIDE SEQUENCE [LARGE SCALE GENOMIC DNA]</scope>
    <source>
        <strain evidence="2">NBRC 111756</strain>
    </source>
</reference>
<gene>
    <name evidence="1" type="ORF">ACFQDL_21250</name>
</gene>
<comment type="caution">
    <text evidence="1">The sequence shown here is derived from an EMBL/GenBank/DDBJ whole genome shotgun (WGS) entry which is preliminary data.</text>
</comment>
<protein>
    <submittedName>
        <fullName evidence="1">Uncharacterized protein</fullName>
    </submittedName>
</protein>
<organism evidence="1 2">
    <name type="scientific">Marinobacterium aestuariivivens</name>
    <dbReference type="NCBI Taxonomy" id="1698799"/>
    <lineage>
        <taxon>Bacteria</taxon>
        <taxon>Pseudomonadati</taxon>
        <taxon>Pseudomonadota</taxon>
        <taxon>Gammaproteobacteria</taxon>
        <taxon>Oceanospirillales</taxon>
        <taxon>Oceanospirillaceae</taxon>
        <taxon>Marinobacterium</taxon>
    </lineage>
</organism>
<sequence length="198" mass="20950">MLETRTGKRLSVESTQAAELYQQAVDSILGSESGAAQALDRALELEAEFALAAAARYCVAKDVGEPGAEAYRALAERASPGASNWEREQVDVLEHIERVWGMMGHPFVALHVAGLYASAGDLGGLERCEYTISGKAAGVNRDVSLALVSALSDFVTGDYPRAAQTLATLSPGARIGIGGSNVERILVDLLESRCLARQ</sequence>
<keyword evidence="2" id="KW-1185">Reference proteome</keyword>
<evidence type="ECO:0000313" key="2">
    <source>
        <dbReference type="Proteomes" id="UP001596422"/>
    </source>
</evidence>
<dbReference type="Proteomes" id="UP001596422">
    <property type="component" value="Unassembled WGS sequence"/>
</dbReference>
<proteinExistence type="predicted"/>
<name>A0ABW2A4C2_9GAMM</name>
<accession>A0ABW2A4C2</accession>